<feature type="chain" id="PRO_5017405724" evidence="3">
    <location>
        <begin position="20"/>
        <end position="265"/>
    </location>
</feature>
<dbReference type="RefSeq" id="WP_121163770.1">
    <property type="nucleotide sequence ID" value="NZ_RAPE01000001.1"/>
</dbReference>
<evidence type="ECO:0000256" key="3">
    <source>
        <dbReference type="SAM" id="SignalP"/>
    </source>
</evidence>
<dbReference type="NCBIfam" id="TIGR03370">
    <property type="entry name" value="VPLPA-CTERM"/>
    <property type="match status" value="1"/>
</dbReference>
<keyword evidence="2" id="KW-0812">Transmembrane</keyword>
<evidence type="ECO:0000313" key="5">
    <source>
        <dbReference type="Proteomes" id="UP000281128"/>
    </source>
</evidence>
<dbReference type="Proteomes" id="UP000281128">
    <property type="component" value="Unassembled WGS sequence"/>
</dbReference>
<keyword evidence="5" id="KW-1185">Reference proteome</keyword>
<dbReference type="EMBL" id="RAPE01000001">
    <property type="protein sequence ID" value="RKF16602.1"/>
    <property type="molecule type" value="Genomic_DNA"/>
</dbReference>
<dbReference type="AlphaFoldDB" id="A0A3A8BB91"/>
<sequence>MNRLLIAALTGTAVAAALAAPVSASTYNITIQGTDAIFLAGRTDLTIPDPSAPWGDNNPATDDGMLRHGNSTPEEAKETLPPSLGVAGGDIVRVLDPVSGGINFFNGNLNGFFGPEGNSSLTSSTIAGFGGISGYKGTQGALVGVFLDGSIPSGGPMPTTLDFAVVGTDFASLSPGLGQVFFIGDGQTSGGVFHEFVAPTGATRVFFGVPDAFAFNGVPGAYDDNDGSYKIRVGINAIPTIPLPAGALLLISALGAFGLIGRRRA</sequence>
<reference evidence="4 5" key="1">
    <citation type="submission" date="2018-09" db="EMBL/GenBank/DDBJ databases">
        <title>Roseovarius spongiae sp. nov., isolated from a marine sponge.</title>
        <authorList>
            <person name="Zhuang L."/>
            <person name="Luo L."/>
        </authorList>
    </citation>
    <scope>NUCLEOTIDE SEQUENCE [LARGE SCALE GENOMIC DNA]</scope>
    <source>
        <strain evidence="4 5">HN-E21</strain>
    </source>
</reference>
<keyword evidence="2" id="KW-0472">Membrane</keyword>
<protein>
    <submittedName>
        <fullName evidence="4">VPLPA-CTERM sorting domain-containing protein</fullName>
    </submittedName>
</protein>
<comment type="caution">
    <text evidence="4">The sequence shown here is derived from an EMBL/GenBank/DDBJ whole genome shotgun (WGS) entry which is preliminary data.</text>
</comment>
<gene>
    <name evidence="4" type="ORF">D6850_03365</name>
</gene>
<keyword evidence="3" id="KW-0732">Signal</keyword>
<evidence type="ECO:0000313" key="4">
    <source>
        <dbReference type="EMBL" id="RKF16602.1"/>
    </source>
</evidence>
<dbReference type="OrthoDB" id="7069018at2"/>
<feature type="signal peptide" evidence="3">
    <location>
        <begin position="1"/>
        <end position="19"/>
    </location>
</feature>
<dbReference type="InterPro" id="IPR022472">
    <property type="entry name" value="VPLPA-CTERM"/>
</dbReference>
<organism evidence="4 5">
    <name type="scientific">Roseovarius spongiae</name>
    <dbReference type="NCBI Taxonomy" id="2320272"/>
    <lineage>
        <taxon>Bacteria</taxon>
        <taxon>Pseudomonadati</taxon>
        <taxon>Pseudomonadota</taxon>
        <taxon>Alphaproteobacteria</taxon>
        <taxon>Rhodobacterales</taxon>
        <taxon>Roseobacteraceae</taxon>
        <taxon>Roseovarius</taxon>
    </lineage>
</organism>
<feature type="region of interest" description="Disordered" evidence="1">
    <location>
        <begin position="48"/>
        <end position="80"/>
    </location>
</feature>
<evidence type="ECO:0000256" key="1">
    <source>
        <dbReference type="SAM" id="MobiDB-lite"/>
    </source>
</evidence>
<feature type="transmembrane region" description="Helical" evidence="2">
    <location>
        <begin position="241"/>
        <end position="260"/>
    </location>
</feature>
<keyword evidence="2" id="KW-1133">Transmembrane helix</keyword>
<evidence type="ECO:0000256" key="2">
    <source>
        <dbReference type="SAM" id="Phobius"/>
    </source>
</evidence>
<accession>A0A3A8BB91</accession>
<name>A0A3A8BB91_9RHOB</name>
<proteinExistence type="predicted"/>